<evidence type="ECO:0000256" key="2">
    <source>
        <dbReference type="SAM" id="MobiDB-lite"/>
    </source>
</evidence>
<reference evidence="5" key="1">
    <citation type="journal article" date="2019" name="Int. J. Syst. Evol. Microbiol.">
        <title>The Global Catalogue of Microorganisms (GCM) 10K type strain sequencing project: providing services to taxonomists for standard genome sequencing and annotation.</title>
        <authorList>
            <consortium name="The Broad Institute Genomics Platform"/>
            <consortium name="The Broad Institute Genome Sequencing Center for Infectious Disease"/>
            <person name="Wu L."/>
            <person name="Ma J."/>
        </authorList>
    </citation>
    <scope>NUCLEOTIDE SEQUENCE [LARGE SCALE GENOMIC DNA]</scope>
    <source>
        <strain evidence="5">CGMCC 4.7455</strain>
    </source>
</reference>
<dbReference type="InterPro" id="IPR050268">
    <property type="entry name" value="NADH-dep_flavin_reductase"/>
</dbReference>
<dbReference type="Pfam" id="PF01613">
    <property type="entry name" value="Flavin_Reduct"/>
    <property type="match status" value="1"/>
</dbReference>
<dbReference type="PANTHER" id="PTHR30466:SF1">
    <property type="entry name" value="FMN REDUCTASE (NADH) RUTF"/>
    <property type="match status" value="1"/>
</dbReference>
<evidence type="ECO:0000259" key="3">
    <source>
        <dbReference type="SMART" id="SM00903"/>
    </source>
</evidence>
<dbReference type="Proteomes" id="UP001597365">
    <property type="component" value="Unassembled WGS sequence"/>
</dbReference>
<evidence type="ECO:0000256" key="1">
    <source>
        <dbReference type="ARBA" id="ARBA00023002"/>
    </source>
</evidence>
<proteinExistence type="predicted"/>
<comment type="caution">
    <text evidence="4">The sequence shown here is derived from an EMBL/GenBank/DDBJ whole genome shotgun (WGS) entry which is preliminary data.</text>
</comment>
<dbReference type="SUPFAM" id="SSF50475">
    <property type="entry name" value="FMN-binding split barrel"/>
    <property type="match status" value="1"/>
</dbReference>
<evidence type="ECO:0000313" key="4">
    <source>
        <dbReference type="EMBL" id="MFD1831254.1"/>
    </source>
</evidence>
<protein>
    <submittedName>
        <fullName evidence="4">Flavin reductase family protein</fullName>
        <ecNumber evidence="4">1.-.-.-</ecNumber>
    </submittedName>
</protein>
<keyword evidence="5" id="KW-1185">Reference proteome</keyword>
<dbReference type="InterPro" id="IPR002563">
    <property type="entry name" value="Flavin_Rdtase-like_dom"/>
</dbReference>
<gene>
    <name evidence="4" type="ORF">ACFSJS_16530</name>
</gene>
<dbReference type="RefSeq" id="WP_380900993.1">
    <property type="nucleotide sequence ID" value="NZ_JBHUFU010000009.1"/>
</dbReference>
<dbReference type="InterPro" id="IPR012349">
    <property type="entry name" value="Split_barrel_FMN-bd"/>
</dbReference>
<dbReference type="GO" id="GO:0016491">
    <property type="term" value="F:oxidoreductase activity"/>
    <property type="evidence" value="ECO:0007669"/>
    <property type="project" value="UniProtKB-KW"/>
</dbReference>
<feature type="region of interest" description="Disordered" evidence="2">
    <location>
        <begin position="165"/>
        <end position="194"/>
    </location>
</feature>
<organism evidence="4 5">
    <name type="scientific">Streptomyces desertarenae</name>
    <dbReference type="NCBI Taxonomy" id="2666184"/>
    <lineage>
        <taxon>Bacteria</taxon>
        <taxon>Bacillati</taxon>
        <taxon>Actinomycetota</taxon>
        <taxon>Actinomycetes</taxon>
        <taxon>Kitasatosporales</taxon>
        <taxon>Streptomycetaceae</taxon>
        <taxon>Streptomyces</taxon>
    </lineage>
</organism>
<sequence length="194" mass="20520">MTHTTVPRRGRETPEAAKAALLRRTLRRHAAGVTIVTVPGPAGFTATSFGSVSLEPALISFCVATASSAAQAVQQADRFAVHLLGAGDSGLADRFARGGIDRFAGTAYLREPDGLPILTAAPAWLTARVVARHPAGDHTLVIGEVDAGGIRERKPALVRHDGSYTTVTRSAPRRAETERPAWRGAPEGRPVFRT</sequence>
<name>A0ABW4PKL8_9ACTN</name>
<dbReference type="Gene3D" id="2.30.110.10">
    <property type="entry name" value="Electron Transport, Fmn-binding Protein, Chain A"/>
    <property type="match status" value="1"/>
</dbReference>
<dbReference type="EMBL" id="JBHUFU010000009">
    <property type="protein sequence ID" value="MFD1831254.1"/>
    <property type="molecule type" value="Genomic_DNA"/>
</dbReference>
<evidence type="ECO:0000313" key="5">
    <source>
        <dbReference type="Proteomes" id="UP001597365"/>
    </source>
</evidence>
<dbReference type="SMART" id="SM00903">
    <property type="entry name" value="Flavin_Reduct"/>
    <property type="match status" value="1"/>
</dbReference>
<dbReference type="PANTHER" id="PTHR30466">
    <property type="entry name" value="FLAVIN REDUCTASE"/>
    <property type="match status" value="1"/>
</dbReference>
<accession>A0ABW4PKL8</accession>
<keyword evidence="1 4" id="KW-0560">Oxidoreductase</keyword>
<feature type="domain" description="Flavin reductase like" evidence="3">
    <location>
        <begin position="26"/>
        <end position="166"/>
    </location>
</feature>
<dbReference type="EC" id="1.-.-.-" evidence="4"/>